<dbReference type="SUPFAM" id="SSF56436">
    <property type="entry name" value="C-type lectin-like"/>
    <property type="match status" value="1"/>
</dbReference>
<keyword evidence="3" id="KW-1185">Reference proteome</keyword>
<evidence type="ECO:0000313" key="2">
    <source>
        <dbReference type="EMBL" id="RSU00959.1"/>
    </source>
</evidence>
<dbReference type="RefSeq" id="WP_114290131.1">
    <property type="nucleotide sequence ID" value="NZ_NGJX01000010.1"/>
</dbReference>
<evidence type="ECO:0000259" key="1">
    <source>
        <dbReference type="Pfam" id="PF03781"/>
    </source>
</evidence>
<dbReference type="Pfam" id="PF03781">
    <property type="entry name" value="FGE-sulfatase"/>
    <property type="match status" value="1"/>
</dbReference>
<dbReference type="Gene3D" id="3.90.1580.10">
    <property type="entry name" value="paralog of FGE (formylglycine-generating enzyme)"/>
    <property type="match status" value="1"/>
</dbReference>
<dbReference type="EMBL" id="NGJX01000010">
    <property type="protein sequence ID" value="RSU00959.1"/>
    <property type="molecule type" value="Genomic_DNA"/>
</dbReference>
<proteinExistence type="predicted"/>
<dbReference type="InterPro" id="IPR051043">
    <property type="entry name" value="Sulfatase_Mod_Factor_Kinase"/>
</dbReference>
<dbReference type="OrthoDB" id="9768004at2"/>
<organism evidence="2 3">
    <name type="scientific">Vagococcus fluvialis</name>
    <dbReference type="NCBI Taxonomy" id="2738"/>
    <lineage>
        <taxon>Bacteria</taxon>
        <taxon>Bacillati</taxon>
        <taxon>Bacillota</taxon>
        <taxon>Bacilli</taxon>
        <taxon>Lactobacillales</taxon>
        <taxon>Enterococcaceae</taxon>
        <taxon>Vagococcus</taxon>
    </lineage>
</organism>
<dbReference type="PANTHER" id="PTHR23150:SF19">
    <property type="entry name" value="FORMYLGLYCINE-GENERATING ENZYME"/>
    <property type="match status" value="1"/>
</dbReference>
<sequence length="291" mass="33442">MVKVPGGSYLIGTNSADGFVKDKEGPQVEIQLEAFEISNTTIINLEFQQFVQETGYVTEAEQYGWSYVFHYFLTMEEKLKSAEIPGLNWWYAVQVANWKHPEGRSSNLKDRLNHPVVHVSRNDALAYCEWSGTRLPTEAEWEVADKGGTTYERYPWGEEFLKNNDYHCNIWQGNFPLTNTLDNGFDGAAPAKYYEPNNYGTYQMVGNVWEWCLNPQGIDLEEFQQKSSADFVEKNQTRDDKAYAIRGGSFLCHESYCKRYRIAARNGNTGDSTSNNMGFRVVRQSNYLIKN</sequence>
<name>A0A430A371_9ENTE</name>
<dbReference type="Proteomes" id="UP000288197">
    <property type="component" value="Unassembled WGS sequence"/>
</dbReference>
<comment type="caution">
    <text evidence="2">The sequence shown here is derived from an EMBL/GenBank/DDBJ whole genome shotgun (WGS) entry which is preliminary data.</text>
</comment>
<dbReference type="AlphaFoldDB" id="A0A430A371"/>
<reference evidence="2 3" key="1">
    <citation type="submission" date="2017-05" db="EMBL/GenBank/DDBJ databases">
        <title>Vagococcus spp. assemblies.</title>
        <authorList>
            <person name="Gulvik C.A."/>
        </authorList>
    </citation>
    <scope>NUCLEOTIDE SEQUENCE [LARGE SCALE GENOMIC DNA]</scope>
    <source>
        <strain evidence="2 3">NCFB 2497</strain>
    </source>
</reference>
<evidence type="ECO:0000313" key="3">
    <source>
        <dbReference type="Proteomes" id="UP000288197"/>
    </source>
</evidence>
<dbReference type="InterPro" id="IPR005532">
    <property type="entry name" value="SUMF_dom"/>
</dbReference>
<feature type="domain" description="Sulfatase-modifying factor enzyme-like" evidence="1">
    <location>
        <begin position="1"/>
        <end position="283"/>
    </location>
</feature>
<dbReference type="InterPro" id="IPR042095">
    <property type="entry name" value="SUMF_sf"/>
</dbReference>
<gene>
    <name evidence="2" type="ORF">CBF32_10065</name>
</gene>
<accession>A0A430A371</accession>
<dbReference type="GO" id="GO:0120147">
    <property type="term" value="F:formylglycine-generating oxidase activity"/>
    <property type="evidence" value="ECO:0007669"/>
    <property type="project" value="TreeGrafter"/>
</dbReference>
<dbReference type="InterPro" id="IPR016187">
    <property type="entry name" value="CTDL_fold"/>
</dbReference>
<dbReference type="GeneID" id="63147007"/>
<dbReference type="PANTHER" id="PTHR23150">
    <property type="entry name" value="SULFATASE MODIFYING FACTOR 1, 2"/>
    <property type="match status" value="1"/>
</dbReference>
<protein>
    <submittedName>
        <fullName evidence="2">Serine/threonine protein phosphatase</fullName>
    </submittedName>
</protein>